<keyword evidence="2" id="KW-1185">Reference proteome</keyword>
<dbReference type="Proteomes" id="UP000004080">
    <property type="component" value="Unassembled WGS sequence"/>
</dbReference>
<dbReference type="RefSeq" id="WP_007201005.1">
    <property type="nucleotide sequence ID" value="NZ_AKKV01000020.1"/>
</dbReference>
<proteinExistence type="predicted"/>
<dbReference type="EMBL" id="AKKV01000020">
    <property type="protein sequence ID" value="EIT86810.1"/>
    <property type="molecule type" value="Genomic_DNA"/>
</dbReference>
<dbReference type="Pfam" id="PF09969">
    <property type="entry name" value="DUF2203"/>
    <property type="match status" value="1"/>
</dbReference>
<organism evidence="1 2">
    <name type="scientific">Fictibacillus macauensis ZFHKF-1</name>
    <dbReference type="NCBI Taxonomy" id="1196324"/>
    <lineage>
        <taxon>Bacteria</taxon>
        <taxon>Bacillati</taxon>
        <taxon>Bacillota</taxon>
        <taxon>Bacilli</taxon>
        <taxon>Bacillales</taxon>
        <taxon>Fictibacillaceae</taxon>
        <taxon>Fictibacillus</taxon>
    </lineage>
</organism>
<evidence type="ECO:0000313" key="2">
    <source>
        <dbReference type="Proteomes" id="UP000004080"/>
    </source>
</evidence>
<name>I8UIU2_9BACL</name>
<reference evidence="1 2" key="1">
    <citation type="journal article" date="2012" name="J. Bacteriol.">
        <title>Genome of Bacillus macauensis ZFHKF-1, a Long-Chain-Forming Bacterium.</title>
        <authorList>
            <person name="Cai L."/>
            <person name="Zhang T."/>
        </authorList>
    </citation>
    <scope>NUCLEOTIDE SEQUENCE [LARGE SCALE GENOMIC DNA]</scope>
    <source>
        <strain evidence="1 2">ZFHKF-1</strain>
    </source>
</reference>
<dbReference type="STRING" id="1196324.A374_04529"/>
<protein>
    <submittedName>
        <fullName evidence="1">DivIVA family protein</fullName>
    </submittedName>
</protein>
<sequence>MKYFTVEEANQLIPVISKELEELQALQRSFAQFYDELERVKKSDNPPDDHFFQLESNLDLMEHEAQARIQAIHSLGVELKDIYDGLVDFPAIIDDEEVLLTWRQGEPTVVYYYPSHEYEAKSRALWN</sequence>
<dbReference type="PIRSF" id="PIRSF016498">
    <property type="entry name" value="UCP016498"/>
    <property type="match status" value="1"/>
</dbReference>
<accession>I8UIU2</accession>
<dbReference type="AlphaFoldDB" id="I8UIU2"/>
<dbReference type="InterPro" id="IPR018699">
    <property type="entry name" value="DUF2203"/>
</dbReference>
<dbReference type="PATRIC" id="fig|1196324.3.peg.921"/>
<comment type="caution">
    <text evidence="1">The sequence shown here is derived from an EMBL/GenBank/DDBJ whole genome shotgun (WGS) entry which is preliminary data.</text>
</comment>
<dbReference type="eggNOG" id="COG4911">
    <property type="taxonomic scope" value="Bacteria"/>
</dbReference>
<evidence type="ECO:0000313" key="1">
    <source>
        <dbReference type="EMBL" id="EIT86810.1"/>
    </source>
</evidence>
<dbReference type="OrthoDB" id="9802910at2"/>
<gene>
    <name evidence="1" type="ORF">A374_04529</name>
</gene>